<gene>
    <name evidence="2" type="ORF">PACLA_8A032937</name>
</gene>
<keyword evidence="3" id="KW-1185">Reference proteome</keyword>
<reference evidence="2" key="1">
    <citation type="submission" date="2020-04" db="EMBL/GenBank/DDBJ databases">
        <authorList>
            <person name="Alioto T."/>
            <person name="Alioto T."/>
            <person name="Gomez Garrido J."/>
        </authorList>
    </citation>
    <scope>NUCLEOTIDE SEQUENCE</scope>
    <source>
        <strain evidence="2">A484AB</strain>
    </source>
</reference>
<dbReference type="EMBL" id="CACRXK020007222">
    <property type="protein sequence ID" value="CAB4011655.1"/>
    <property type="molecule type" value="Genomic_DNA"/>
</dbReference>
<protein>
    <submittedName>
        <fullName evidence="2">Uncharacterized protein</fullName>
    </submittedName>
</protein>
<organism evidence="2 3">
    <name type="scientific">Paramuricea clavata</name>
    <name type="common">Red gorgonian</name>
    <name type="synonym">Violescent sea-whip</name>
    <dbReference type="NCBI Taxonomy" id="317549"/>
    <lineage>
        <taxon>Eukaryota</taxon>
        <taxon>Metazoa</taxon>
        <taxon>Cnidaria</taxon>
        <taxon>Anthozoa</taxon>
        <taxon>Octocorallia</taxon>
        <taxon>Malacalcyonacea</taxon>
        <taxon>Plexauridae</taxon>
        <taxon>Paramuricea</taxon>
    </lineage>
</organism>
<accession>A0A6S7HZ44</accession>
<feature type="non-terminal residue" evidence="2">
    <location>
        <position position="163"/>
    </location>
</feature>
<evidence type="ECO:0000313" key="2">
    <source>
        <dbReference type="EMBL" id="CAB4011655.1"/>
    </source>
</evidence>
<proteinExistence type="predicted"/>
<comment type="caution">
    <text evidence="2">The sequence shown here is derived from an EMBL/GenBank/DDBJ whole genome shotgun (WGS) entry which is preliminary data.</text>
</comment>
<name>A0A6S7HZ44_PARCT</name>
<evidence type="ECO:0000256" key="1">
    <source>
        <dbReference type="SAM" id="MobiDB-lite"/>
    </source>
</evidence>
<evidence type="ECO:0000313" key="3">
    <source>
        <dbReference type="Proteomes" id="UP001152795"/>
    </source>
</evidence>
<dbReference type="OrthoDB" id="5947521at2759"/>
<feature type="compositionally biased region" description="Basic and acidic residues" evidence="1">
    <location>
        <begin position="154"/>
        <end position="163"/>
    </location>
</feature>
<feature type="region of interest" description="Disordered" evidence="1">
    <location>
        <begin position="139"/>
        <end position="163"/>
    </location>
</feature>
<dbReference type="AlphaFoldDB" id="A0A6S7HZ44"/>
<sequence length="163" mass="18397">MKQPVSSTSPHYEPGSFNFTSRLELEAKSNLLRSRSDTCLGKCRSQTDSLPRIHTIINPWTLPTIDFTLHGYKPKYEPKYSLLEAKTSLHPNKKRRNKEFVKIPIPKVLEKPVGKETPFVTSFRSPSAKTARIMGVKEGVHPAGPYKPLGPHAFRGDNFRPVS</sequence>
<dbReference type="Proteomes" id="UP001152795">
    <property type="component" value="Unassembled WGS sequence"/>
</dbReference>